<dbReference type="InterPro" id="IPR007867">
    <property type="entry name" value="GMC_OxRtase_C"/>
</dbReference>
<gene>
    <name evidence="8" type="ORF">ABEB36_007540</name>
</gene>
<evidence type="ECO:0000256" key="3">
    <source>
        <dbReference type="ARBA" id="ARBA00022630"/>
    </source>
</evidence>
<dbReference type="PANTHER" id="PTHR11552:SF147">
    <property type="entry name" value="CHOLINE DEHYDROGENASE, MITOCHONDRIAL"/>
    <property type="match status" value="1"/>
</dbReference>
<organism evidence="8 9">
    <name type="scientific">Hypothenemus hampei</name>
    <name type="common">Coffee berry borer</name>
    <dbReference type="NCBI Taxonomy" id="57062"/>
    <lineage>
        <taxon>Eukaryota</taxon>
        <taxon>Metazoa</taxon>
        <taxon>Ecdysozoa</taxon>
        <taxon>Arthropoda</taxon>
        <taxon>Hexapoda</taxon>
        <taxon>Insecta</taxon>
        <taxon>Pterygota</taxon>
        <taxon>Neoptera</taxon>
        <taxon>Endopterygota</taxon>
        <taxon>Coleoptera</taxon>
        <taxon>Polyphaga</taxon>
        <taxon>Cucujiformia</taxon>
        <taxon>Curculionidae</taxon>
        <taxon>Scolytinae</taxon>
        <taxon>Hypothenemus</taxon>
    </lineage>
</organism>
<keyword evidence="9" id="KW-1185">Reference proteome</keyword>
<evidence type="ECO:0008006" key="10">
    <source>
        <dbReference type="Google" id="ProtNLM"/>
    </source>
</evidence>
<evidence type="ECO:0000259" key="7">
    <source>
        <dbReference type="Pfam" id="PF05199"/>
    </source>
</evidence>
<feature type="binding site" evidence="5">
    <location>
        <position position="143"/>
    </location>
    <ligand>
        <name>FAD</name>
        <dbReference type="ChEBI" id="CHEBI:57692"/>
    </ligand>
</feature>
<dbReference type="PIRSF" id="PIRSF000137">
    <property type="entry name" value="Alcohol_oxidase"/>
    <property type="match status" value="1"/>
</dbReference>
<evidence type="ECO:0000256" key="2">
    <source>
        <dbReference type="ARBA" id="ARBA00010790"/>
    </source>
</evidence>
<dbReference type="AlphaFoldDB" id="A0ABD1EXG4"/>
<feature type="domain" description="Glucose-methanol-choline oxidoreductase C-terminal" evidence="7">
    <location>
        <begin position="450"/>
        <end position="591"/>
    </location>
</feature>
<dbReference type="Gene3D" id="3.30.560.10">
    <property type="entry name" value="Glucose Oxidase, domain 3"/>
    <property type="match status" value="1"/>
</dbReference>
<reference evidence="8 9" key="1">
    <citation type="submission" date="2024-05" db="EMBL/GenBank/DDBJ databases">
        <title>Genetic variation in Jamaican populations of the coffee berry borer (Hypothenemus hampei).</title>
        <authorList>
            <person name="Errbii M."/>
            <person name="Myrie A."/>
        </authorList>
    </citation>
    <scope>NUCLEOTIDE SEQUENCE [LARGE SCALE GENOMIC DNA]</scope>
    <source>
        <strain evidence="8">JA-Hopewell-2020-01-JO</strain>
        <tissue evidence="8">Whole body</tissue>
    </source>
</reference>
<evidence type="ECO:0000256" key="5">
    <source>
        <dbReference type="PIRSR" id="PIRSR000137-2"/>
    </source>
</evidence>
<feature type="domain" description="Glucose-methanol-choline oxidoreductase N-terminal" evidence="6">
    <location>
        <begin position="57"/>
        <end position="338"/>
    </location>
</feature>
<comment type="similarity">
    <text evidence="2">Belongs to the GMC oxidoreductase family.</text>
</comment>
<evidence type="ECO:0000256" key="1">
    <source>
        <dbReference type="ARBA" id="ARBA00001974"/>
    </source>
</evidence>
<evidence type="ECO:0000256" key="4">
    <source>
        <dbReference type="ARBA" id="ARBA00022827"/>
    </source>
</evidence>
<sequence length="608" mass="68192">MPAIGVINYDVTPLQGALANIFLILINALFFNVKFIGSPSQFPEDNSFKLTGDEQVFDFIIVGAGAAGSALANRLSEEDQWSVLLIEAGDYPQSTSGVPGMFPTFLDSGVDTWQYTFEKNKNFCLSFKDKQCRMFRGKVVGGTSALNNMHYIRGIARDNKTKLMYNSIEHYLNGDKYNPNLICKGEIVLEKSHQNNRAREILKAAYRKIGFNSNNDQDSIGYTDNYLMTKYGERYHAGHAFLTPVKRRSNFILAKNTVAEGIVLNDPKDKRVKGVNVTVNGAKLFLQARKELILTAGAINNAKLLLLSGIGPKDYLTQRNIPIALNMPGVGKNVNFHLTVPLFFGINSSVIYEDYTEIDLIKDTFDYVMYRTGNFSNIGLHDFVTLMSTESHPNVPNVAIYHYYFKVGDQMLKTWLNGLHFLPKLTANLLKINERQNLIMFMITLLRSNSMAEIRLNDTHFQGNPKIIGNFFNDPDGEDLVALTSAFSKINDLQDTSPFIESGIEMLDIGVPECRNYKFCTIHYVKCYIKSLAFPTSNVAGSLKRGPECDNNAVVKPDYEVRFIRCLRVCDASILPNPGLGNTVASDAMMALDLSEVLKKKWLKDYVS</sequence>
<dbReference type="SUPFAM" id="SSF54373">
    <property type="entry name" value="FAD-linked reductases, C-terminal domain"/>
    <property type="match status" value="1"/>
</dbReference>
<dbReference type="Pfam" id="PF00732">
    <property type="entry name" value="GMC_oxred_N"/>
    <property type="match status" value="1"/>
</dbReference>
<comment type="cofactor">
    <cofactor evidence="1 5">
        <name>FAD</name>
        <dbReference type="ChEBI" id="CHEBI:57692"/>
    </cofactor>
</comment>
<evidence type="ECO:0000259" key="6">
    <source>
        <dbReference type="Pfam" id="PF00732"/>
    </source>
</evidence>
<dbReference type="Pfam" id="PF05199">
    <property type="entry name" value="GMC_oxred_C"/>
    <property type="match status" value="1"/>
</dbReference>
<dbReference type="EMBL" id="JBDJPC010000005">
    <property type="protein sequence ID" value="KAL1502394.1"/>
    <property type="molecule type" value="Genomic_DNA"/>
</dbReference>
<evidence type="ECO:0000313" key="8">
    <source>
        <dbReference type="EMBL" id="KAL1502394.1"/>
    </source>
</evidence>
<dbReference type="SUPFAM" id="SSF51905">
    <property type="entry name" value="FAD/NAD(P)-binding domain"/>
    <property type="match status" value="1"/>
</dbReference>
<evidence type="ECO:0000313" key="9">
    <source>
        <dbReference type="Proteomes" id="UP001566132"/>
    </source>
</evidence>
<dbReference type="Gene3D" id="3.50.50.60">
    <property type="entry name" value="FAD/NAD(P)-binding domain"/>
    <property type="match status" value="1"/>
</dbReference>
<name>A0ABD1EXG4_HYPHA</name>
<keyword evidence="4 5" id="KW-0274">FAD</keyword>
<dbReference type="InterPro" id="IPR012132">
    <property type="entry name" value="GMC_OxRdtase"/>
</dbReference>
<protein>
    <recommendedName>
        <fullName evidence="10">Glucose dehydrogenase [FAD, quinone]-like</fullName>
    </recommendedName>
</protein>
<feature type="binding site" evidence="5">
    <location>
        <position position="139"/>
    </location>
    <ligand>
        <name>FAD</name>
        <dbReference type="ChEBI" id="CHEBI:57692"/>
    </ligand>
</feature>
<dbReference type="Proteomes" id="UP001566132">
    <property type="component" value="Unassembled WGS sequence"/>
</dbReference>
<accession>A0ABD1EXG4</accession>
<proteinExistence type="inferred from homology"/>
<comment type="caution">
    <text evidence="8">The sequence shown here is derived from an EMBL/GenBank/DDBJ whole genome shotgun (WGS) entry which is preliminary data.</text>
</comment>
<dbReference type="InterPro" id="IPR036188">
    <property type="entry name" value="FAD/NAD-bd_sf"/>
</dbReference>
<dbReference type="PANTHER" id="PTHR11552">
    <property type="entry name" value="GLUCOSE-METHANOL-CHOLINE GMC OXIDOREDUCTASE"/>
    <property type="match status" value="1"/>
</dbReference>
<dbReference type="InterPro" id="IPR000172">
    <property type="entry name" value="GMC_OxRdtase_N"/>
</dbReference>
<keyword evidence="3" id="KW-0285">Flavoprotein</keyword>